<sequence>MSLRAALGRVSGALGRQQGHLFAWTPVCLGTGVGLYFALPVEPPLAALIAMALGLGITWTILRVLGVHRGTWASIVLWALTLIALGTSLASLRTSHVAAPVLSYRYYGPIEGRVVAIDRSASEKMRLTLDQVRLDRVPLERRPLRVRVSLHGPEVISDIRPGDTVMTTGHLGPPSGPVEPGGFDFQRHLWFKQLGALGYTRNPVLRSGSWVDAPWSFPIWLYAKRLDIADAIKSRMGGTEGPFAAAILTGHRADLDAEAVEVLRASNLAHLLAISGLHMGLITGAVFALVRLCLSLIPPVALRVEARKLAAVAAFAAAFVYLGVSGASIATQRAFIMVSVMLLALCLDRPALSLRAVAIAALIVLVFTPEALIGPGFQMSFAATVALVAVFAAVRDFGLFSGLPRWARGTASLVLSSFIAGLATAPIAAAHFNQIAQYGLLANVLSVPVMGLVVMPGALVAGLLSAVGLEWIGLEVMRLGLAWILGVAHFVAGLGGSTSAVVAPGPMVLPLVTLGGLMLCLWQGAGRVAGVVPVLLSFALWAQTERPAVLISETGRLLGVMQDGVRVLNKPKGDGFAARVWLENDGDPVDQVQAAARADLSPNQVDLEVGPLRLIMDARNPEKIDVSRLCRADAYLLLPRVETPLPDGCLGWTAGDLIKDGAIALHIEDRGVRVVTSRALQGQRMWVPRARGAPGRETQKRPRPTSGRGLKLSNVEN</sequence>
<dbReference type="OrthoDB" id="9790149at2"/>
<gene>
    <name evidence="10" type="ORF">C8N43_0565</name>
</gene>
<feature type="transmembrane region" description="Helical" evidence="7">
    <location>
        <begin position="72"/>
        <end position="92"/>
    </location>
</feature>
<evidence type="ECO:0000256" key="6">
    <source>
        <dbReference type="SAM" id="MobiDB-lite"/>
    </source>
</evidence>
<comment type="caution">
    <text evidence="10">The sequence shown here is derived from an EMBL/GenBank/DDBJ whole genome shotgun (WGS) entry which is preliminary data.</text>
</comment>
<reference evidence="10 11" key="1">
    <citation type="submission" date="2018-04" db="EMBL/GenBank/DDBJ databases">
        <title>Genomic Encyclopedia of Archaeal and Bacterial Type Strains, Phase II (KMG-II): from individual species to whole genera.</title>
        <authorList>
            <person name="Goeker M."/>
        </authorList>
    </citation>
    <scope>NUCLEOTIDE SEQUENCE [LARGE SCALE GENOMIC DNA]</scope>
    <source>
        <strain evidence="10 11">DSM 100977</strain>
    </source>
</reference>
<dbReference type="RefSeq" id="WP_107844162.1">
    <property type="nucleotide sequence ID" value="NZ_QBKS01000001.1"/>
</dbReference>
<evidence type="ECO:0000259" key="9">
    <source>
        <dbReference type="Pfam" id="PF13567"/>
    </source>
</evidence>
<feature type="transmembrane region" description="Helical" evidence="7">
    <location>
        <begin position="379"/>
        <end position="398"/>
    </location>
</feature>
<dbReference type="Proteomes" id="UP000243978">
    <property type="component" value="Unassembled WGS sequence"/>
</dbReference>
<evidence type="ECO:0000256" key="7">
    <source>
        <dbReference type="SAM" id="Phobius"/>
    </source>
</evidence>
<evidence type="ECO:0000259" key="8">
    <source>
        <dbReference type="Pfam" id="PF03772"/>
    </source>
</evidence>
<dbReference type="InterPro" id="IPR052159">
    <property type="entry name" value="Competence_DNA_uptake"/>
</dbReference>
<feature type="transmembrane region" description="Helical" evidence="7">
    <location>
        <begin position="271"/>
        <end position="294"/>
    </location>
</feature>
<comment type="subcellular location">
    <subcellularLocation>
        <location evidence="1">Cell membrane</location>
        <topology evidence="1">Multi-pass membrane protein</topology>
    </subcellularLocation>
</comment>
<feature type="domain" description="DUF4131" evidence="9">
    <location>
        <begin position="44"/>
        <end position="203"/>
    </location>
</feature>
<evidence type="ECO:0000256" key="3">
    <source>
        <dbReference type="ARBA" id="ARBA00022692"/>
    </source>
</evidence>
<evidence type="ECO:0000313" key="11">
    <source>
        <dbReference type="Proteomes" id="UP000243978"/>
    </source>
</evidence>
<dbReference type="InterPro" id="IPR004477">
    <property type="entry name" value="ComEC_N"/>
</dbReference>
<dbReference type="InterPro" id="IPR025405">
    <property type="entry name" value="DUF4131"/>
</dbReference>
<keyword evidence="2" id="KW-1003">Cell membrane</keyword>
<feature type="transmembrane region" description="Helical" evidence="7">
    <location>
        <begin position="306"/>
        <end position="324"/>
    </location>
</feature>
<dbReference type="PANTHER" id="PTHR30619:SF1">
    <property type="entry name" value="RECOMBINATION PROTEIN 2"/>
    <property type="match status" value="1"/>
</dbReference>
<accession>A0A2T6BIN1</accession>
<dbReference type="GO" id="GO:0005886">
    <property type="term" value="C:plasma membrane"/>
    <property type="evidence" value="ECO:0007669"/>
    <property type="project" value="UniProtKB-SubCell"/>
</dbReference>
<keyword evidence="3 7" id="KW-0812">Transmembrane</keyword>
<dbReference type="AlphaFoldDB" id="A0A2T6BIN1"/>
<feature type="transmembrane region" description="Helical" evidence="7">
    <location>
        <begin position="481"/>
        <end position="504"/>
    </location>
</feature>
<dbReference type="EMBL" id="QBKS01000001">
    <property type="protein sequence ID" value="PTX55917.1"/>
    <property type="molecule type" value="Genomic_DNA"/>
</dbReference>
<organism evidence="10 11">
    <name type="scientific">Litoreibacter ponti</name>
    <dbReference type="NCBI Taxonomy" id="1510457"/>
    <lineage>
        <taxon>Bacteria</taxon>
        <taxon>Pseudomonadati</taxon>
        <taxon>Pseudomonadota</taxon>
        <taxon>Alphaproteobacteria</taxon>
        <taxon>Rhodobacterales</taxon>
        <taxon>Roseobacteraceae</taxon>
        <taxon>Litoreibacter</taxon>
    </lineage>
</organism>
<feature type="transmembrane region" description="Helical" evidence="7">
    <location>
        <begin position="45"/>
        <end position="65"/>
    </location>
</feature>
<evidence type="ECO:0000256" key="4">
    <source>
        <dbReference type="ARBA" id="ARBA00022989"/>
    </source>
</evidence>
<evidence type="ECO:0000313" key="10">
    <source>
        <dbReference type="EMBL" id="PTX55917.1"/>
    </source>
</evidence>
<keyword evidence="5 7" id="KW-0472">Membrane</keyword>
<feature type="domain" description="ComEC/Rec2-related protein" evidence="8">
    <location>
        <begin position="247"/>
        <end position="523"/>
    </location>
</feature>
<evidence type="ECO:0000256" key="1">
    <source>
        <dbReference type="ARBA" id="ARBA00004651"/>
    </source>
</evidence>
<dbReference type="Pfam" id="PF03772">
    <property type="entry name" value="Competence"/>
    <property type="match status" value="1"/>
</dbReference>
<dbReference type="NCBIfam" id="TIGR00360">
    <property type="entry name" value="ComEC_N-term"/>
    <property type="match status" value="1"/>
</dbReference>
<feature type="transmembrane region" description="Helical" evidence="7">
    <location>
        <begin position="354"/>
        <end position="373"/>
    </location>
</feature>
<evidence type="ECO:0000256" key="2">
    <source>
        <dbReference type="ARBA" id="ARBA00022475"/>
    </source>
</evidence>
<protein>
    <submittedName>
        <fullName evidence="10">Competence protein ComEC</fullName>
    </submittedName>
</protein>
<feature type="region of interest" description="Disordered" evidence="6">
    <location>
        <begin position="686"/>
        <end position="717"/>
    </location>
</feature>
<name>A0A2T6BIN1_9RHOB</name>
<feature type="transmembrane region" description="Helical" evidence="7">
    <location>
        <begin position="21"/>
        <end position="39"/>
    </location>
</feature>
<proteinExistence type="predicted"/>
<dbReference type="PANTHER" id="PTHR30619">
    <property type="entry name" value="DNA INTERNALIZATION/COMPETENCE PROTEIN COMEC/REC2"/>
    <property type="match status" value="1"/>
</dbReference>
<feature type="transmembrane region" description="Helical" evidence="7">
    <location>
        <begin position="449"/>
        <end position="469"/>
    </location>
</feature>
<keyword evidence="4 7" id="KW-1133">Transmembrane helix</keyword>
<keyword evidence="11" id="KW-1185">Reference proteome</keyword>
<feature type="transmembrane region" description="Helical" evidence="7">
    <location>
        <begin position="410"/>
        <end position="429"/>
    </location>
</feature>
<dbReference type="Pfam" id="PF13567">
    <property type="entry name" value="DUF4131"/>
    <property type="match status" value="1"/>
</dbReference>
<evidence type="ECO:0000256" key="5">
    <source>
        <dbReference type="ARBA" id="ARBA00023136"/>
    </source>
</evidence>